<dbReference type="Gene3D" id="2.130.10.10">
    <property type="entry name" value="YVTN repeat-like/Quinoprotein amine dehydrogenase"/>
    <property type="match status" value="1"/>
</dbReference>
<evidence type="ECO:0000256" key="4">
    <source>
        <dbReference type="ARBA" id="ARBA00022737"/>
    </source>
</evidence>
<organism evidence="6 7">
    <name type="scientific">Clydaea vesicula</name>
    <dbReference type="NCBI Taxonomy" id="447962"/>
    <lineage>
        <taxon>Eukaryota</taxon>
        <taxon>Fungi</taxon>
        <taxon>Fungi incertae sedis</taxon>
        <taxon>Chytridiomycota</taxon>
        <taxon>Chytridiomycota incertae sedis</taxon>
        <taxon>Chytridiomycetes</taxon>
        <taxon>Lobulomycetales</taxon>
        <taxon>Lobulomycetaceae</taxon>
        <taxon>Clydaea</taxon>
    </lineage>
</organism>
<evidence type="ECO:0000313" key="7">
    <source>
        <dbReference type="Proteomes" id="UP001211065"/>
    </source>
</evidence>
<dbReference type="Proteomes" id="UP001211065">
    <property type="component" value="Unassembled WGS sequence"/>
</dbReference>
<feature type="repeat" description="WD" evidence="5">
    <location>
        <begin position="85"/>
        <end position="126"/>
    </location>
</feature>
<dbReference type="InterPro" id="IPR019775">
    <property type="entry name" value="WD40_repeat_CS"/>
</dbReference>
<dbReference type="GO" id="GO:0031929">
    <property type="term" value="P:TOR signaling"/>
    <property type="evidence" value="ECO:0007669"/>
    <property type="project" value="InterPro"/>
</dbReference>
<dbReference type="InterPro" id="IPR011047">
    <property type="entry name" value="Quinoprotein_ADH-like_sf"/>
</dbReference>
<dbReference type="AlphaFoldDB" id="A0AAD5XZ23"/>
<dbReference type="SUPFAM" id="SSF50998">
    <property type="entry name" value="Quinoprotein alcohol dehydrogenase-like"/>
    <property type="match status" value="1"/>
</dbReference>
<evidence type="ECO:0000256" key="5">
    <source>
        <dbReference type="PROSITE-ProRule" id="PRU00221"/>
    </source>
</evidence>
<evidence type="ECO:0000256" key="2">
    <source>
        <dbReference type="ARBA" id="ARBA00018867"/>
    </source>
</evidence>
<gene>
    <name evidence="6" type="primary">LST8</name>
    <name evidence="6" type="ORF">HK099_002999</name>
</gene>
<dbReference type="PRINTS" id="PR00320">
    <property type="entry name" value="GPROTEINBRPT"/>
</dbReference>
<dbReference type="InterPro" id="IPR037588">
    <property type="entry name" value="MLST8"/>
</dbReference>
<accession>A0AAD5XZ23</accession>
<dbReference type="InterPro" id="IPR020472">
    <property type="entry name" value="WD40_PAC1"/>
</dbReference>
<dbReference type="PROSITE" id="PS50294">
    <property type="entry name" value="WD_REPEATS_REGION"/>
    <property type="match status" value="3"/>
</dbReference>
<dbReference type="PROSITE" id="PS50082">
    <property type="entry name" value="WD_REPEATS_2"/>
    <property type="match status" value="4"/>
</dbReference>
<dbReference type="CDD" id="cd00200">
    <property type="entry name" value="WD40"/>
    <property type="match status" value="1"/>
</dbReference>
<name>A0AAD5XZ23_9FUNG</name>
<evidence type="ECO:0000313" key="6">
    <source>
        <dbReference type="EMBL" id="KAJ3221893.1"/>
    </source>
</evidence>
<dbReference type="GO" id="GO:0031932">
    <property type="term" value="C:TORC2 complex"/>
    <property type="evidence" value="ECO:0007669"/>
    <property type="project" value="InterPro"/>
</dbReference>
<dbReference type="SMART" id="SM00320">
    <property type="entry name" value="WD40"/>
    <property type="match status" value="6"/>
</dbReference>
<dbReference type="InterPro" id="IPR015943">
    <property type="entry name" value="WD40/YVTN_repeat-like_dom_sf"/>
</dbReference>
<dbReference type="EMBL" id="JADGJW010000203">
    <property type="protein sequence ID" value="KAJ3221893.1"/>
    <property type="molecule type" value="Genomic_DNA"/>
</dbReference>
<sequence length="372" mass="40870">MVDHNALNQTSNTNTEVILATSGYDHTIRFWEALSGICVKTIQHQDSQVNKLAISPDKRYLAAAGNPSLRLYEVQAANQNPIQSFNGHTGNVTAVAFQSAGRWLATSSEDGTIKIWDTRAPTVQRDYHLKTPVNDVIIHPNQGELISCDANGSIRIWDLGANVCSHEMTPEEDVAIRSVTMSVDGTTLVAANNKGNVYAWSSIKTSRTNDTDFQNLCKMKAHNKYITKCLLSPDTRTLATCSADHTIKIWSMFPNSATLSKRLSKMELNDAAKQPALLTESNIQTSENATTFQSQQGSNEGKTQPEIVLDKTLTGHQRWVWDCCFSADSAYLVSASSDHTAKLWDISAGEAIRNYVGHQKAVVCLALHDVSL</sequence>
<keyword evidence="7" id="KW-1185">Reference proteome</keyword>
<dbReference type="Pfam" id="PF00400">
    <property type="entry name" value="WD40"/>
    <property type="match status" value="5"/>
</dbReference>
<dbReference type="PANTHER" id="PTHR19842:SF0">
    <property type="entry name" value="TARGET OF RAPAMYCIN COMPLEX SUBUNIT LST8"/>
    <property type="match status" value="1"/>
</dbReference>
<feature type="repeat" description="WD" evidence="5">
    <location>
        <begin position="313"/>
        <end position="354"/>
    </location>
</feature>
<keyword evidence="3 5" id="KW-0853">WD repeat</keyword>
<feature type="repeat" description="WD" evidence="5">
    <location>
        <begin position="133"/>
        <end position="159"/>
    </location>
</feature>
<proteinExistence type="inferred from homology"/>
<dbReference type="GO" id="GO:0032956">
    <property type="term" value="P:regulation of actin cytoskeleton organization"/>
    <property type="evidence" value="ECO:0007669"/>
    <property type="project" value="TreeGrafter"/>
</dbReference>
<dbReference type="GO" id="GO:0031931">
    <property type="term" value="C:TORC1 complex"/>
    <property type="evidence" value="ECO:0007669"/>
    <property type="project" value="InterPro"/>
</dbReference>
<keyword evidence="4" id="KW-0677">Repeat</keyword>
<reference evidence="6" key="1">
    <citation type="submission" date="2020-05" db="EMBL/GenBank/DDBJ databases">
        <title>Phylogenomic resolution of chytrid fungi.</title>
        <authorList>
            <person name="Stajich J.E."/>
            <person name="Amses K."/>
            <person name="Simmons R."/>
            <person name="Seto K."/>
            <person name="Myers J."/>
            <person name="Bonds A."/>
            <person name="Quandt C.A."/>
            <person name="Barry K."/>
            <person name="Liu P."/>
            <person name="Grigoriev I."/>
            <person name="Longcore J.E."/>
            <person name="James T.Y."/>
        </authorList>
    </citation>
    <scope>NUCLEOTIDE SEQUENCE</scope>
    <source>
        <strain evidence="6">JEL0476</strain>
    </source>
</reference>
<dbReference type="PROSITE" id="PS00678">
    <property type="entry name" value="WD_REPEATS_1"/>
    <property type="match status" value="3"/>
</dbReference>
<comment type="similarity">
    <text evidence="1">Belongs to the WD repeat LST8 family.</text>
</comment>
<dbReference type="PANTHER" id="PTHR19842">
    <property type="entry name" value="G BETA-LIKE PROTEIN GBL"/>
    <property type="match status" value="1"/>
</dbReference>
<dbReference type="InterPro" id="IPR001680">
    <property type="entry name" value="WD40_rpt"/>
</dbReference>
<evidence type="ECO:0000256" key="1">
    <source>
        <dbReference type="ARBA" id="ARBA00009890"/>
    </source>
</evidence>
<protein>
    <recommendedName>
        <fullName evidence="2">Target of rapamycin complex subunit LST8</fullName>
    </recommendedName>
</protein>
<comment type="caution">
    <text evidence="6">The sequence shown here is derived from an EMBL/GenBank/DDBJ whole genome shotgun (WGS) entry which is preliminary data.</text>
</comment>
<feature type="repeat" description="WD" evidence="5">
    <location>
        <begin position="219"/>
        <end position="260"/>
    </location>
</feature>
<evidence type="ECO:0000256" key="3">
    <source>
        <dbReference type="ARBA" id="ARBA00022574"/>
    </source>
</evidence>